<organism evidence="2 3">
    <name type="scientific">Chaetoceros tenuissimus</name>
    <dbReference type="NCBI Taxonomy" id="426638"/>
    <lineage>
        <taxon>Eukaryota</taxon>
        <taxon>Sar</taxon>
        <taxon>Stramenopiles</taxon>
        <taxon>Ochrophyta</taxon>
        <taxon>Bacillariophyta</taxon>
        <taxon>Coscinodiscophyceae</taxon>
        <taxon>Chaetocerotophycidae</taxon>
        <taxon>Chaetocerotales</taxon>
        <taxon>Chaetocerotaceae</taxon>
        <taxon>Chaetoceros</taxon>
    </lineage>
</organism>
<dbReference type="Proteomes" id="UP001054902">
    <property type="component" value="Unassembled WGS sequence"/>
</dbReference>
<feature type="compositionally biased region" description="Basic residues" evidence="1">
    <location>
        <begin position="148"/>
        <end position="157"/>
    </location>
</feature>
<feature type="compositionally biased region" description="Polar residues" evidence="1">
    <location>
        <begin position="604"/>
        <end position="616"/>
    </location>
</feature>
<keyword evidence="3" id="KW-1185">Reference proteome</keyword>
<feature type="compositionally biased region" description="Polar residues" evidence="1">
    <location>
        <begin position="158"/>
        <end position="192"/>
    </location>
</feature>
<feature type="region of interest" description="Disordered" evidence="1">
    <location>
        <begin position="586"/>
        <end position="616"/>
    </location>
</feature>
<gene>
    <name evidence="2" type="ORF">CTEN210_07767</name>
</gene>
<proteinExistence type="predicted"/>
<evidence type="ECO:0000313" key="2">
    <source>
        <dbReference type="EMBL" id="GFH51291.1"/>
    </source>
</evidence>
<feature type="region of interest" description="Disordered" evidence="1">
    <location>
        <begin position="631"/>
        <end position="656"/>
    </location>
</feature>
<sequence>MDAENSVSPSEAAMDSLDIDGLFGDDNVMADDLFDLNLDLEDGDIDKSFEPLEYDANDPFVDGGILLGPAEKAANVKTSQGYPQELKSRQKGKGKSNKKSSKRKIDDDDDESYSPTPSRPQSKRTRKKKKQFDESPEKPSQQNDVHKKSIGNKKNRSNQRNLPTQKKRIGTSNDNQSSRSINGFVNGSSRGIQSRPMLPTNIIPPAPKNDLAFFPFTNIFINDQESLQSLYPQLFRIFSSSSSNSGSSKEASGDLLNLIKNFVGTKIELPSDTPSDSFKNKEVFVFADEDSIKKSKQFVSSTDKSLIIQELRSLLAETKQQRLFLLKQMNIMKTWCDGGNMRRGNQSNFQPNFLRNLSEYARSSGVSQDIVNSVLTSNRACNLSLKTRVKCVGFKKPHLAPLTAVLRPDYGPINPALLACTTPKITRRKMRIQPKPSPTISRPITKQKPESKQPVLPKPSPSAKSPASAPKTLSFMKQKPVTREKRQTYKEKSPQEKQKIILSILQQRSLAFKKERSQIESEVKRDINYRRQKLEQMMDQYEGRTMESEEFWEMMPLFGYFDTTTIDPVELQRKLDILWQPQLPSREMKWSEPPTPIVTKSDENSPSPQNESSTHGSSLFARLQSLLVEEGVSDSPSVSDSSDDDETVCELSPNKSGEVDDLVDLSKFSLDQRAYIHLRAANLIDTPYLKSATPAVRENTRIEYEDAFLRKNNGNDLSNLIRKKQMNLSSLNQSNNAALNSLRETYYASESLGGKNEGIFINNKQNFNDVRRKKEPSSDMEEWVETSSQE</sequence>
<dbReference type="EMBL" id="BLLK01000045">
    <property type="protein sequence ID" value="GFH51291.1"/>
    <property type="molecule type" value="Genomic_DNA"/>
</dbReference>
<feature type="compositionally biased region" description="Basic residues" evidence="1">
    <location>
        <begin position="89"/>
        <end position="102"/>
    </location>
</feature>
<evidence type="ECO:0000313" key="3">
    <source>
        <dbReference type="Proteomes" id="UP001054902"/>
    </source>
</evidence>
<feature type="compositionally biased region" description="Basic residues" evidence="1">
    <location>
        <begin position="121"/>
        <end position="130"/>
    </location>
</feature>
<comment type="caution">
    <text evidence="2">The sequence shown here is derived from an EMBL/GenBank/DDBJ whole genome shotgun (WGS) entry which is preliminary data.</text>
</comment>
<feature type="region of interest" description="Disordered" evidence="1">
    <location>
        <begin position="770"/>
        <end position="790"/>
    </location>
</feature>
<feature type="region of interest" description="Disordered" evidence="1">
    <location>
        <begin position="425"/>
        <end position="497"/>
    </location>
</feature>
<feature type="compositionally biased region" description="Low complexity" evidence="1">
    <location>
        <begin position="461"/>
        <end position="471"/>
    </location>
</feature>
<name>A0AAD3CUA9_9STRA</name>
<feature type="compositionally biased region" description="Basic and acidic residues" evidence="1">
    <location>
        <begin position="481"/>
        <end position="497"/>
    </location>
</feature>
<evidence type="ECO:0000256" key="1">
    <source>
        <dbReference type="SAM" id="MobiDB-lite"/>
    </source>
</evidence>
<feature type="region of interest" description="Disordered" evidence="1">
    <location>
        <begin position="72"/>
        <end position="196"/>
    </location>
</feature>
<dbReference type="AlphaFoldDB" id="A0AAD3CUA9"/>
<protein>
    <submittedName>
        <fullName evidence="2">Uncharacterized protein</fullName>
    </submittedName>
</protein>
<accession>A0AAD3CUA9</accession>
<reference evidence="2 3" key="1">
    <citation type="journal article" date="2021" name="Sci. Rep.">
        <title>The genome of the diatom Chaetoceros tenuissimus carries an ancient integrated fragment of an extant virus.</title>
        <authorList>
            <person name="Hongo Y."/>
            <person name="Kimura K."/>
            <person name="Takaki Y."/>
            <person name="Yoshida Y."/>
            <person name="Baba S."/>
            <person name="Kobayashi G."/>
            <person name="Nagasaki K."/>
            <person name="Hano T."/>
            <person name="Tomaru Y."/>
        </authorList>
    </citation>
    <scope>NUCLEOTIDE SEQUENCE [LARGE SCALE GENOMIC DNA]</scope>
    <source>
        <strain evidence="2 3">NIES-3715</strain>
    </source>
</reference>